<dbReference type="Proteomes" id="UP000254487">
    <property type="component" value="Unassembled WGS sequence"/>
</dbReference>
<evidence type="ECO:0000313" key="2">
    <source>
        <dbReference type="Proteomes" id="UP000254487"/>
    </source>
</evidence>
<organism evidence="1 2">
    <name type="scientific">Klebsiella pneumoniae subsp. ozaenae</name>
    <dbReference type="NCBI Taxonomy" id="574"/>
    <lineage>
        <taxon>Bacteria</taxon>
        <taxon>Pseudomonadati</taxon>
        <taxon>Pseudomonadota</taxon>
        <taxon>Gammaproteobacteria</taxon>
        <taxon>Enterobacterales</taxon>
        <taxon>Enterobacteriaceae</taxon>
        <taxon>Klebsiella/Raoultella group</taxon>
        <taxon>Klebsiella</taxon>
        <taxon>Klebsiella pneumoniae complex</taxon>
    </lineage>
</organism>
<sequence>MAEQDLTVAHRDDVVMKNPRVDRRRMLAGEDQLAGIDLIEARYRLAGLKGLPRRIATRRLLAPPAAAIDKELDAGSAILAAETIMVRRPFVAKPGRGGQRRVDSKSRAVGENRLQQRLCSRCFAGAVEFILQIRHRQMHQAIQRIGGGTHRRRVRHPHRRGRTHRRQQIRLLLRHPGHTCSSLPLKPSWRRSGTLGRFCGGITACG</sequence>
<dbReference type="EMBL" id="UGLW01000003">
    <property type="protein sequence ID" value="STU86132.1"/>
    <property type="molecule type" value="Genomic_DNA"/>
</dbReference>
<dbReference type="AlphaFoldDB" id="A0A377ZX70"/>
<reference evidence="1 2" key="1">
    <citation type="submission" date="2018-06" db="EMBL/GenBank/DDBJ databases">
        <authorList>
            <consortium name="Pathogen Informatics"/>
            <person name="Doyle S."/>
        </authorList>
    </citation>
    <scope>NUCLEOTIDE SEQUENCE [LARGE SCALE GENOMIC DNA]</scope>
    <source>
        <strain evidence="1 2">NCTC10313</strain>
    </source>
</reference>
<gene>
    <name evidence="1" type="ORF">NCTC10313_04151</name>
</gene>
<proteinExistence type="predicted"/>
<protein>
    <submittedName>
        <fullName evidence="1">Uncharacterized protein</fullName>
    </submittedName>
</protein>
<accession>A0A377ZX70</accession>
<name>A0A377ZX70_KLEPO</name>
<evidence type="ECO:0000313" key="1">
    <source>
        <dbReference type="EMBL" id="STU86132.1"/>
    </source>
</evidence>